<feature type="non-terminal residue" evidence="1">
    <location>
        <position position="1"/>
    </location>
</feature>
<protein>
    <submittedName>
        <fullName evidence="1">96_t:CDS:1</fullName>
    </submittedName>
</protein>
<feature type="non-terminal residue" evidence="1">
    <location>
        <position position="112"/>
    </location>
</feature>
<sequence>SLQTNPCSEMVSITKLILAATSIVGTVAVAVPTGVIERYMEDSGLLQARAPATITIGDPIGFPYYWWTDGTGSANFTNGPGGQFSVTWSGGHFIGGKGWNPGSSSRTINYSG</sequence>
<accession>A0ACA9Q894</accession>
<organism evidence="1 2">
    <name type="scientific">Acaulospora colombiana</name>
    <dbReference type="NCBI Taxonomy" id="27376"/>
    <lineage>
        <taxon>Eukaryota</taxon>
        <taxon>Fungi</taxon>
        <taxon>Fungi incertae sedis</taxon>
        <taxon>Mucoromycota</taxon>
        <taxon>Glomeromycotina</taxon>
        <taxon>Glomeromycetes</taxon>
        <taxon>Diversisporales</taxon>
        <taxon>Acaulosporaceae</taxon>
        <taxon>Acaulospora</taxon>
    </lineage>
</organism>
<reference evidence="1" key="1">
    <citation type="submission" date="2021-06" db="EMBL/GenBank/DDBJ databases">
        <authorList>
            <person name="Kallberg Y."/>
            <person name="Tangrot J."/>
            <person name="Rosling A."/>
        </authorList>
    </citation>
    <scope>NUCLEOTIDE SEQUENCE</scope>
    <source>
        <strain evidence="1">CL356</strain>
    </source>
</reference>
<proteinExistence type="predicted"/>
<keyword evidence="2" id="KW-1185">Reference proteome</keyword>
<evidence type="ECO:0000313" key="1">
    <source>
        <dbReference type="EMBL" id="CAG8740672.1"/>
    </source>
</evidence>
<dbReference type="EMBL" id="CAJVPT010047753">
    <property type="protein sequence ID" value="CAG8740672.1"/>
    <property type="molecule type" value="Genomic_DNA"/>
</dbReference>
<name>A0ACA9Q894_9GLOM</name>
<dbReference type="Proteomes" id="UP000789525">
    <property type="component" value="Unassembled WGS sequence"/>
</dbReference>
<gene>
    <name evidence="1" type="ORF">ACOLOM_LOCUS12159</name>
</gene>
<evidence type="ECO:0000313" key="2">
    <source>
        <dbReference type="Proteomes" id="UP000789525"/>
    </source>
</evidence>
<comment type="caution">
    <text evidence="1">The sequence shown here is derived from an EMBL/GenBank/DDBJ whole genome shotgun (WGS) entry which is preliminary data.</text>
</comment>